<keyword evidence="2" id="KW-1185">Reference proteome</keyword>
<gene>
    <name evidence="1" type="ORF">LOK49_LG05G03122</name>
</gene>
<name>A0ACC0HHR5_9ERIC</name>
<sequence>MEDSLVWHHSPRGIYEVRSGYRVAVEAKQSAALSGASSSLLLPKDFWKVIWSIPVPPKIRNFWWRVCCNKLASKENLFRRRCSDSQQCPICNASRESIEHLRSV</sequence>
<dbReference type="EMBL" id="CM045761">
    <property type="protein sequence ID" value="KAI8012959.1"/>
    <property type="molecule type" value="Genomic_DNA"/>
</dbReference>
<proteinExistence type="predicted"/>
<accession>A0ACC0HHR5</accession>
<dbReference type="Proteomes" id="UP001060215">
    <property type="component" value="Chromosome 4"/>
</dbReference>
<reference evidence="1 2" key="1">
    <citation type="journal article" date="2022" name="Plant J.">
        <title>Chromosome-level genome of Camellia lanceoleosa provides a valuable resource for understanding genome evolution and self-incompatibility.</title>
        <authorList>
            <person name="Gong W."/>
            <person name="Xiao S."/>
            <person name="Wang L."/>
            <person name="Liao Z."/>
            <person name="Chang Y."/>
            <person name="Mo W."/>
            <person name="Hu G."/>
            <person name="Li W."/>
            <person name="Zhao G."/>
            <person name="Zhu H."/>
            <person name="Hu X."/>
            <person name="Ji K."/>
            <person name="Xiang X."/>
            <person name="Song Q."/>
            <person name="Yuan D."/>
            <person name="Jin S."/>
            <person name="Zhang L."/>
        </authorList>
    </citation>
    <scope>NUCLEOTIDE SEQUENCE [LARGE SCALE GENOMIC DNA]</scope>
    <source>
        <strain evidence="1">SQ_2022a</strain>
    </source>
</reference>
<comment type="caution">
    <text evidence="1">The sequence shown here is derived from an EMBL/GenBank/DDBJ whole genome shotgun (WGS) entry which is preliminary data.</text>
</comment>
<evidence type="ECO:0000313" key="2">
    <source>
        <dbReference type="Proteomes" id="UP001060215"/>
    </source>
</evidence>
<organism evidence="1 2">
    <name type="scientific">Camellia lanceoleosa</name>
    <dbReference type="NCBI Taxonomy" id="1840588"/>
    <lineage>
        <taxon>Eukaryota</taxon>
        <taxon>Viridiplantae</taxon>
        <taxon>Streptophyta</taxon>
        <taxon>Embryophyta</taxon>
        <taxon>Tracheophyta</taxon>
        <taxon>Spermatophyta</taxon>
        <taxon>Magnoliopsida</taxon>
        <taxon>eudicotyledons</taxon>
        <taxon>Gunneridae</taxon>
        <taxon>Pentapetalae</taxon>
        <taxon>asterids</taxon>
        <taxon>Ericales</taxon>
        <taxon>Theaceae</taxon>
        <taxon>Camellia</taxon>
    </lineage>
</organism>
<protein>
    <submittedName>
        <fullName evidence="1">Uncharacterized protein</fullName>
    </submittedName>
</protein>
<evidence type="ECO:0000313" key="1">
    <source>
        <dbReference type="EMBL" id="KAI8012959.1"/>
    </source>
</evidence>